<dbReference type="FunCoup" id="A0A0G4EN13">
    <property type="interactions" value="521"/>
</dbReference>
<dbReference type="InterPro" id="IPR027105">
    <property type="entry name" value="Prp31"/>
</dbReference>
<dbReference type="GO" id="GO:0071011">
    <property type="term" value="C:precatalytic spliceosome"/>
    <property type="evidence" value="ECO:0007669"/>
    <property type="project" value="TreeGrafter"/>
</dbReference>
<dbReference type="PANTHER" id="PTHR13904">
    <property type="entry name" value="PRE-MRNA SPLICING FACTOR PRP31"/>
    <property type="match status" value="1"/>
</dbReference>
<evidence type="ECO:0000256" key="4">
    <source>
        <dbReference type="ARBA" id="ARBA00022728"/>
    </source>
</evidence>
<dbReference type="GO" id="GO:0003723">
    <property type="term" value="F:RNA binding"/>
    <property type="evidence" value="ECO:0007669"/>
    <property type="project" value="UniProtKB-KW"/>
</dbReference>
<dbReference type="GO" id="GO:0000244">
    <property type="term" value="P:spliceosomal tri-snRNP complex assembly"/>
    <property type="evidence" value="ECO:0007669"/>
    <property type="project" value="InterPro"/>
</dbReference>
<dbReference type="VEuPathDB" id="CryptoDB:Vbra_12463"/>
<dbReference type="InParanoid" id="A0A0G4EN13"/>
<feature type="region of interest" description="Disordered" evidence="9">
    <location>
        <begin position="355"/>
        <end position="385"/>
    </location>
</feature>
<dbReference type="PANTHER" id="PTHR13904:SF0">
    <property type="entry name" value="U4_U6 SMALL NUCLEAR RIBONUCLEOPROTEIN PRP31"/>
    <property type="match status" value="1"/>
</dbReference>
<dbReference type="Proteomes" id="UP000041254">
    <property type="component" value="Unassembled WGS sequence"/>
</dbReference>
<dbReference type="InterPro" id="IPR012976">
    <property type="entry name" value="NOSIC"/>
</dbReference>
<keyword evidence="4" id="KW-0747">Spliceosome</keyword>
<evidence type="ECO:0000256" key="3">
    <source>
        <dbReference type="ARBA" id="ARBA00022664"/>
    </source>
</evidence>
<dbReference type="PhylomeDB" id="A0A0G4EN13"/>
<dbReference type="AlphaFoldDB" id="A0A0G4EN13"/>
<evidence type="ECO:0000256" key="1">
    <source>
        <dbReference type="ARBA" id="ARBA00004123"/>
    </source>
</evidence>
<name>A0A0G4EN13_VITBC</name>
<feature type="domain" description="Nop" evidence="10">
    <location>
        <begin position="240"/>
        <end position="358"/>
    </location>
</feature>
<comment type="subcellular location">
    <subcellularLocation>
        <location evidence="1">Nucleus</location>
    </subcellularLocation>
</comment>
<gene>
    <name evidence="11" type="ORF">Vbra_12463</name>
</gene>
<dbReference type="Pfam" id="PF01798">
    <property type="entry name" value="Nop"/>
    <property type="match status" value="1"/>
</dbReference>
<dbReference type="InterPro" id="IPR002687">
    <property type="entry name" value="Nop_dom"/>
</dbReference>
<dbReference type="InterPro" id="IPR036070">
    <property type="entry name" value="Nop_dom_sf"/>
</dbReference>
<comment type="similarity">
    <text evidence="2">Belongs to the PRP31 family.</text>
</comment>
<evidence type="ECO:0000259" key="10">
    <source>
        <dbReference type="PROSITE" id="PS51358"/>
    </source>
</evidence>
<evidence type="ECO:0000256" key="9">
    <source>
        <dbReference type="SAM" id="MobiDB-lite"/>
    </source>
</evidence>
<dbReference type="EMBL" id="CDMY01000270">
    <property type="protein sequence ID" value="CEL98412.1"/>
    <property type="molecule type" value="Genomic_DNA"/>
</dbReference>
<proteinExistence type="inferred from homology"/>
<dbReference type="STRING" id="1169540.A0A0G4EN13"/>
<feature type="compositionally biased region" description="Basic residues" evidence="9">
    <location>
        <begin position="376"/>
        <end position="385"/>
    </location>
</feature>
<evidence type="ECO:0000256" key="8">
    <source>
        <dbReference type="ARBA" id="ARBA00023274"/>
    </source>
</evidence>
<evidence type="ECO:0000256" key="2">
    <source>
        <dbReference type="ARBA" id="ARBA00005572"/>
    </source>
</evidence>
<dbReference type="GO" id="GO:0005687">
    <property type="term" value="C:U4 snRNP"/>
    <property type="evidence" value="ECO:0007669"/>
    <property type="project" value="TreeGrafter"/>
</dbReference>
<protein>
    <recommendedName>
        <fullName evidence="10">Nop domain-containing protein</fullName>
    </recommendedName>
</protein>
<evidence type="ECO:0000256" key="6">
    <source>
        <dbReference type="ARBA" id="ARBA00023187"/>
    </source>
</evidence>
<dbReference type="PROSITE" id="PS51358">
    <property type="entry name" value="NOP"/>
    <property type="match status" value="1"/>
</dbReference>
<dbReference type="Gene3D" id="1.10.287.4070">
    <property type="match status" value="1"/>
</dbReference>
<feature type="region of interest" description="Disordered" evidence="9">
    <location>
        <begin position="1"/>
        <end position="32"/>
    </location>
</feature>
<dbReference type="InterPro" id="IPR019175">
    <property type="entry name" value="Prp31_C"/>
</dbReference>
<reference evidence="11 12" key="1">
    <citation type="submission" date="2014-11" db="EMBL/GenBank/DDBJ databases">
        <authorList>
            <person name="Zhu J."/>
            <person name="Qi W."/>
            <person name="Song R."/>
        </authorList>
    </citation>
    <scope>NUCLEOTIDE SEQUENCE [LARGE SCALE GENOMIC DNA]</scope>
</reference>
<dbReference type="SUPFAM" id="SSF89124">
    <property type="entry name" value="Nop domain"/>
    <property type="match status" value="1"/>
</dbReference>
<feature type="compositionally biased region" description="Acidic residues" evidence="9">
    <location>
        <begin position="11"/>
        <end position="32"/>
    </location>
</feature>
<keyword evidence="6" id="KW-0508">mRNA splicing</keyword>
<keyword evidence="12" id="KW-1185">Reference proteome</keyword>
<dbReference type="Pfam" id="PF09785">
    <property type="entry name" value="Prp31_C"/>
    <property type="match status" value="1"/>
</dbReference>
<accession>A0A0G4EN13</accession>
<evidence type="ECO:0000256" key="7">
    <source>
        <dbReference type="ARBA" id="ARBA00023242"/>
    </source>
</evidence>
<sequence>MATLADSFLQDLEDLEDDLQQEQPAADEESDEEIIDAVEAYEKAQTQTVAVVSNLAKQQHFLNVLERVRKLTSGNEDAMDVDGEKETPKVAVKREEGNNDSNNGEAIELRDGKGDEYDLIEQCNQLVGTIDSEIMNIHKFIKDVYGKKLPELEQIVYSPLEYIAIIKRVGNETDLTQIDLSDLLPNTVIMAVTVAASMTTGSPLPPSELDKVMGAAEEALHLAECRKDVLLYLESKMSLMAPNLTAILGSALAARLLTQAGGLLNLSRMPAQNIMLIGSQKKASVGFSTATAGNTVGLIFQSDLVLGTPPAFRNRAVKLVAGKCSLAARVDSFNESPQGQVGVQLREKIVQSLLKSQEPPPAPQKKALPLPDEKPKARRGGRKYRRMKEKYGMSEFRKQANRLKFGPDAEEEYGLKGKGLGMLGQSTGFGKLKLEQKKAKVQMPSKSRHARLAASQAASAGATAASGTASSVTFTSMQGIELVNPDVQRQKKAPQKNTDKYFGSTNFILVEKDKMKNAGQ</sequence>
<dbReference type="GO" id="GO:0046540">
    <property type="term" value="C:U4/U6 x U5 tri-snRNP complex"/>
    <property type="evidence" value="ECO:0007669"/>
    <property type="project" value="InterPro"/>
</dbReference>
<keyword evidence="3" id="KW-0507">mRNA processing</keyword>
<evidence type="ECO:0000256" key="5">
    <source>
        <dbReference type="ARBA" id="ARBA00022884"/>
    </source>
</evidence>
<dbReference type="OrthoDB" id="4771285at2759"/>
<dbReference type="OMA" id="IGNGPMD"/>
<dbReference type="Gene3D" id="1.10.246.90">
    <property type="entry name" value="Nop domain"/>
    <property type="match status" value="1"/>
</dbReference>
<keyword evidence="8" id="KW-0687">Ribonucleoprotein</keyword>
<organism evidence="11 12">
    <name type="scientific">Vitrella brassicaformis (strain CCMP3155)</name>
    <dbReference type="NCBI Taxonomy" id="1169540"/>
    <lineage>
        <taxon>Eukaryota</taxon>
        <taxon>Sar</taxon>
        <taxon>Alveolata</taxon>
        <taxon>Colpodellida</taxon>
        <taxon>Vitrellaceae</taxon>
        <taxon>Vitrella</taxon>
    </lineage>
</organism>
<keyword evidence="7" id="KW-0539">Nucleus</keyword>
<dbReference type="InterPro" id="IPR042239">
    <property type="entry name" value="Nop_C"/>
</dbReference>
<keyword evidence="5" id="KW-0694">RNA-binding</keyword>
<dbReference type="SMART" id="SM00931">
    <property type="entry name" value="NOSIC"/>
    <property type="match status" value="1"/>
</dbReference>
<evidence type="ECO:0000313" key="11">
    <source>
        <dbReference type="EMBL" id="CEL98412.1"/>
    </source>
</evidence>
<evidence type="ECO:0000313" key="12">
    <source>
        <dbReference type="Proteomes" id="UP000041254"/>
    </source>
</evidence>
<dbReference type="FunFam" id="1.10.246.90:FF:000002">
    <property type="entry name" value="U4/U6 small nuclear ribonucleoprotein Prp31"/>
    <property type="match status" value="1"/>
</dbReference>